<dbReference type="Proteomes" id="UP000193685">
    <property type="component" value="Unassembled WGS sequence"/>
</dbReference>
<evidence type="ECO:0000313" key="2">
    <source>
        <dbReference type="Proteomes" id="UP000193685"/>
    </source>
</evidence>
<reference evidence="1 2" key="1">
    <citation type="submission" date="2016-07" db="EMBL/GenBank/DDBJ databases">
        <title>Pervasive Adenine N6-methylation of Active Genes in Fungi.</title>
        <authorList>
            <consortium name="DOE Joint Genome Institute"/>
            <person name="Mondo S.J."/>
            <person name="Dannebaum R.O."/>
            <person name="Kuo R.C."/>
            <person name="Labutti K."/>
            <person name="Haridas S."/>
            <person name="Kuo A."/>
            <person name="Salamov A."/>
            <person name="Ahrendt S.R."/>
            <person name="Lipzen A."/>
            <person name="Sullivan W."/>
            <person name="Andreopoulos W.B."/>
            <person name="Clum A."/>
            <person name="Lindquist E."/>
            <person name="Daum C."/>
            <person name="Ramamoorthy G.K."/>
            <person name="Gryganskyi A."/>
            <person name="Culley D."/>
            <person name="Magnuson J.K."/>
            <person name="James T.Y."/>
            <person name="O'Malley M.A."/>
            <person name="Stajich J.E."/>
            <person name="Spatafora J.W."/>
            <person name="Visel A."/>
            <person name="Grigoriev I.V."/>
        </authorList>
    </citation>
    <scope>NUCLEOTIDE SEQUENCE [LARGE SCALE GENOMIC DNA]</scope>
    <source>
        <strain evidence="1 2">12-1054</strain>
    </source>
</reference>
<gene>
    <name evidence="1" type="ORF">BCR37DRAFT_104016</name>
</gene>
<sequence length="122" mass="13229">MALPLLRILTTCVANQEVVGLHRTSTIISFFVKFRAVVWLSGVRTTDLSSNNSSDETLLYGATFRSVQLSCFFPDVVIALSPRVNAIAALCDDHDLTRQDVPTETGSLGVEVGLAAETENNE</sequence>
<dbReference type="AlphaFoldDB" id="A0A1Y2F834"/>
<proteinExistence type="predicted"/>
<protein>
    <submittedName>
        <fullName evidence="1">Uncharacterized protein</fullName>
    </submittedName>
</protein>
<dbReference type="EMBL" id="MCFI01000016">
    <property type="protein sequence ID" value="ORY79085.1"/>
    <property type="molecule type" value="Genomic_DNA"/>
</dbReference>
<evidence type="ECO:0000313" key="1">
    <source>
        <dbReference type="EMBL" id="ORY79085.1"/>
    </source>
</evidence>
<organism evidence="1 2">
    <name type="scientific">Protomyces lactucae-debilis</name>
    <dbReference type="NCBI Taxonomy" id="2754530"/>
    <lineage>
        <taxon>Eukaryota</taxon>
        <taxon>Fungi</taxon>
        <taxon>Dikarya</taxon>
        <taxon>Ascomycota</taxon>
        <taxon>Taphrinomycotina</taxon>
        <taxon>Taphrinomycetes</taxon>
        <taxon>Taphrinales</taxon>
        <taxon>Protomycetaceae</taxon>
        <taxon>Protomyces</taxon>
    </lineage>
</organism>
<accession>A0A1Y2F834</accession>
<name>A0A1Y2F834_PROLT</name>
<dbReference type="GeneID" id="63782470"/>
<keyword evidence="2" id="KW-1185">Reference proteome</keyword>
<comment type="caution">
    <text evidence="1">The sequence shown here is derived from an EMBL/GenBank/DDBJ whole genome shotgun (WGS) entry which is preliminary data.</text>
</comment>
<dbReference type="RefSeq" id="XP_040723717.1">
    <property type="nucleotide sequence ID" value="XM_040865871.1"/>
</dbReference>